<dbReference type="InterPro" id="IPR002586">
    <property type="entry name" value="CobQ/CobB/MinD/ParA_Nub-bd_dom"/>
</dbReference>
<organism evidence="6 7">
    <name type="scientific">Allopontixanthobacter sediminis</name>
    <dbReference type="NCBI Taxonomy" id="1689985"/>
    <lineage>
        <taxon>Bacteria</taxon>
        <taxon>Pseudomonadati</taxon>
        <taxon>Pseudomonadota</taxon>
        <taxon>Alphaproteobacteria</taxon>
        <taxon>Sphingomonadales</taxon>
        <taxon>Erythrobacteraceae</taxon>
        <taxon>Allopontixanthobacter</taxon>
    </lineage>
</organism>
<dbReference type="EC" id="2.7.10.2" evidence="6"/>
<feature type="coiled-coil region" evidence="3">
    <location>
        <begin position="216"/>
        <end position="331"/>
    </location>
</feature>
<proteinExistence type="predicted"/>
<dbReference type="InterPro" id="IPR027417">
    <property type="entry name" value="P-loop_NTPase"/>
</dbReference>
<comment type="caution">
    <text evidence="6">The sequence shown here is derived from an EMBL/GenBank/DDBJ whole genome shotgun (WGS) entry which is preliminary data.</text>
</comment>
<dbReference type="OrthoDB" id="230260at2"/>
<gene>
    <name evidence="6" type="ORF">GRI65_08035</name>
</gene>
<dbReference type="EMBL" id="WTYL01000002">
    <property type="protein sequence ID" value="MXP44402.1"/>
    <property type="molecule type" value="Genomic_DNA"/>
</dbReference>
<keyword evidence="2" id="KW-0067">ATP-binding</keyword>
<evidence type="ECO:0000313" key="6">
    <source>
        <dbReference type="EMBL" id="MXP44402.1"/>
    </source>
</evidence>
<evidence type="ECO:0000256" key="2">
    <source>
        <dbReference type="ARBA" id="ARBA00022840"/>
    </source>
</evidence>
<keyword evidence="6" id="KW-0808">Transferase</keyword>
<reference evidence="6 7" key="1">
    <citation type="submission" date="2019-12" db="EMBL/GenBank/DDBJ databases">
        <title>Genomic-based taxomic classification of the family Erythrobacteraceae.</title>
        <authorList>
            <person name="Xu L."/>
        </authorList>
    </citation>
    <scope>NUCLEOTIDE SEQUENCE [LARGE SCALE GENOMIC DNA]</scope>
    <source>
        <strain evidence="6 7">KCTC 42453</strain>
    </source>
</reference>
<evidence type="ECO:0000256" key="3">
    <source>
        <dbReference type="SAM" id="Coils"/>
    </source>
</evidence>
<dbReference type="GO" id="GO:0005524">
    <property type="term" value="F:ATP binding"/>
    <property type="evidence" value="ECO:0007669"/>
    <property type="project" value="UniProtKB-KW"/>
</dbReference>
<name>A0A845B4B8_9SPHN</name>
<dbReference type="Pfam" id="PF01656">
    <property type="entry name" value="CbiA"/>
    <property type="match status" value="1"/>
</dbReference>
<dbReference type="InterPro" id="IPR032807">
    <property type="entry name" value="GNVR"/>
</dbReference>
<evidence type="ECO:0000313" key="7">
    <source>
        <dbReference type="Proteomes" id="UP000431922"/>
    </source>
</evidence>
<dbReference type="PANTHER" id="PTHR32309:SF13">
    <property type="entry name" value="FERRIC ENTEROBACTIN TRANSPORT PROTEIN FEPE"/>
    <property type="match status" value="1"/>
</dbReference>
<dbReference type="NCBIfam" id="TIGR01007">
    <property type="entry name" value="eps_fam"/>
    <property type="match status" value="1"/>
</dbReference>
<dbReference type="SUPFAM" id="SSF52540">
    <property type="entry name" value="P-loop containing nucleoside triphosphate hydrolases"/>
    <property type="match status" value="1"/>
</dbReference>
<dbReference type="InterPro" id="IPR050445">
    <property type="entry name" value="Bact_polysacc_biosynth/exp"/>
</dbReference>
<keyword evidence="7" id="KW-1185">Reference proteome</keyword>
<evidence type="ECO:0000259" key="5">
    <source>
        <dbReference type="Pfam" id="PF13807"/>
    </source>
</evidence>
<feature type="coiled-coil region" evidence="3">
    <location>
        <begin position="162"/>
        <end position="189"/>
    </location>
</feature>
<keyword evidence="1" id="KW-0547">Nucleotide-binding</keyword>
<dbReference type="GO" id="GO:0005886">
    <property type="term" value="C:plasma membrane"/>
    <property type="evidence" value="ECO:0007669"/>
    <property type="project" value="TreeGrafter"/>
</dbReference>
<sequence length="678" mass="73465">MAAAVGLATILTLLAQPQFTATTRIEIARASARIVNVDAVEPEGAAVDQEFYQTQYGLLGSASLAGRVMRKLRLADNEGFIADMGLESVIEEKGNDRAAREAEVVKALVKNVSISPIRLSRLVDISFTGPDPVLAARISNSWAEAFIESNIERRFESTAFARDFLEKRLDDVRQRLEESERQLVGYASQQAIINLPGATSENGDLGRDRSLVSENLAFLNNELAEATAARISAEARVRSARGGSSSEALTNIAISGMREKLAEVESEYSRLLTEFSPEYPAAKSLAAQAERLRTSIALEENRIGSSISNDLAAAAARERSLDARVENLKDQFLDQRRRGIQYNIFQREVDTNRQLYDGLLQRYKEIGAAAGIGSNNVSIVDEAKVPDRPSSPRPALNLALALIAGLGLGVIIALIRDQLDESISDPGEVEGRIGLPLLGVVPAVSADRIDEIRDPKSGLAEAYLSIETNLGFVTDHGVPRSLMVTSTRPAEGKSTTSFALAAWIARRGSRTLLIDADLRSPSMHEYLGAQNEGGLSNYLSGSDDLDSLIQRDLSDRFDFLSTGPSPPNAADLLRGDRLKKLLAILADRYDNVVIDAPPVMGLADAPIIASNVEATVFVLEAQGIKTRLAERAIERLRSSHANIIGAILTKFNAKASQSGYDYGYGYGYGVRYGEQEKV</sequence>
<dbReference type="Proteomes" id="UP000431922">
    <property type="component" value="Unassembled WGS sequence"/>
</dbReference>
<evidence type="ECO:0000259" key="4">
    <source>
        <dbReference type="Pfam" id="PF01656"/>
    </source>
</evidence>
<feature type="domain" description="CobQ/CobB/MinD/ParA nucleotide binding" evidence="4">
    <location>
        <begin position="483"/>
        <end position="655"/>
    </location>
</feature>
<dbReference type="Pfam" id="PF13807">
    <property type="entry name" value="GNVR"/>
    <property type="match status" value="1"/>
</dbReference>
<accession>A0A845B4B8</accession>
<evidence type="ECO:0000256" key="1">
    <source>
        <dbReference type="ARBA" id="ARBA00022741"/>
    </source>
</evidence>
<dbReference type="PANTHER" id="PTHR32309">
    <property type="entry name" value="TYROSINE-PROTEIN KINASE"/>
    <property type="match status" value="1"/>
</dbReference>
<feature type="domain" description="Tyrosine-protein kinase G-rich" evidence="5">
    <location>
        <begin position="346"/>
        <end position="417"/>
    </location>
</feature>
<protein>
    <submittedName>
        <fullName evidence="6">Polysaccharide biosynthesis tyrosine autokinase</fullName>
        <ecNumber evidence="6">2.7.10.2</ecNumber>
    </submittedName>
</protein>
<keyword evidence="6" id="KW-0418">Kinase</keyword>
<keyword evidence="3" id="KW-0175">Coiled coil</keyword>
<dbReference type="GO" id="GO:0004715">
    <property type="term" value="F:non-membrane spanning protein tyrosine kinase activity"/>
    <property type="evidence" value="ECO:0007669"/>
    <property type="project" value="UniProtKB-EC"/>
</dbReference>
<dbReference type="CDD" id="cd05387">
    <property type="entry name" value="BY-kinase"/>
    <property type="match status" value="1"/>
</dbReference>
<dbReference type="AlphaFoldDB" id="A0A845B4B8"/>
<dbReference type="Gene3D" id="3.40.50.300">
    <property type="entry name" value="P-loop containing nucleotide triphosphate hydrolases"/>
    <property type="match status" value="1"/>
</dbReference>
<dbReference type="InterPro" id="IPR005702">
    <property type="entry name" value="Wzc-like_C"/>
</dbReference>